<dbReference type="InterPro" id="IPR058866">
    <property type="entry name" value="GDPGP1_N"/>
</dbReference>
<organism evidence="3 4">
    <name type="scientific">Candidula unifasciata</name>
    <dbReference type="NCBI Taxonomy" id="100452"/>
    <lineage>
        <taxon>Eukaryota</taxon>
        <taxon>Metazoa</taxon>
        <taxon>Spiralia</taxon>
        <taxon>Lophotrochozoa</taxon>
        <taxon>Mollusca</taxon>
        <taxon>Gastropoda</taxon>
        <taxon>Heterobranchia</taxon>
        <taxon>Euthyneura</taxon>
        <taxon>Panpulmonata</taxon>
        <taxon>Eupulmonata</taxon>
        <taxon>Stylommatophora</taxon>
        <taxon>Helicina</taxon>
        <taxon>Helicoidea</taxon>
        <taxon>Geomitridae</taxon>
        <taxon>Candidula</taxon>
    </lineage>
</organism>
<comment type="caution">
    <text evidence="3">The sequence shown here is derived from an EMBL/GenBank/DDBJ whole genome shotgun (WGS) entry which is preliminary data.</text>
</comment>
<evidence type="ECO:0000313" key="4">
    <source>
        <dbReference type="Proteomes" id="UP000678393"/>
    </source>
</evidence>
<dbReference type="Pfam" id="PF26217">
    <property type="entry name" value="GDPGP1_N"/>
    <property type="match status" value="2"/>
</dbReference>
<feature type="region of interest" description="Disordered" evidence="1">
    <location>
        <begin position="85"/>
        <end position="120"/>
    </location>
</feature>
<feature type="domain" description="GDPGP1-like N-terminal" evidence="2">
    <location>
        <begin position="1"/>
        <end position="88"/>
    </location>
</feature>
<dbReference type="Proteomes" id="UP000678393">
    <property type="component" value="Unassembled WGS sequence"/>
</dbReference>
<dbReference type="GO" id="GO:0000166">
    <property type="term" value="F:nucleotide binding"/>
    <property type="evidence" value="ECO:0007669"/>
    <property type="project" value="UniProtKB-KW"/>
</dbReference>
<reference evidence="3" key="1">
    <citation type="submission" date="2021-04" db="EMBL/GenBank/DDBJ databases">
        <authorList>
            <consortium name="Molecular Ecology Group"/>
        </authorList>
    </citation>
    <scope>NUCLEOTIDE SEQUENCE</scope>
</reference>
<dbReference type="InterPro" id="IPR026506">
    <property type="entry name" value="GDPGP"/>
</dbReference>
<dbReference type="GO" id="GO:0080048">
    <property type="term" value="F:GDP-D-glucose phosphorylase activity"/>
    <property type="evidence" value="ECO:0007669"/>
    <property type="project" value="UniProtKB-EC"/>
</dbReference>
<dbReference type="OrthoDB" id="417175at2759"/>
<protein>
    <recommendedName>
        <fullName evidence="2">GDPGP1-like N-terminal domain-containing protein</fullName>
    </recommendedName>
</protein>
<dbReference type="Gene3D" id="3.30.428.10">
    <property type="entry name" value="HIT-like"/>
    <property type="match status" value="1"/>
</dbReference>
<dbReference type="PANTHER" id="PTHR20884">
    <property type="entry name" value="GDP-D-GLUCOSE PHOSPHORYLASE 1"/>
    <property type="match status" value="1"/>
</dbReference>
<feature type="compositionally biased region" description="Polar residues" evidence="1">
    <location>
        <begin position="95"/>
        <end position="111"/>
    </location>
</feature>
<dbReference type="GO" id="GO:0006006">
    <property type="term" value="P:glucose metabolic process"/>
    <property type="evidence" value="ECO:0007669"/>
    <property type="project" value="TreeGrafter"/>
</dbReference>
<sequence length="257" mass="29297">FDIELQRRWNKAMESGVFRYGIDHIVTKIIPGSKQYVGQLNTLRATERRVPQEISSVNQPFNKQAFCFTMVKPQEVIFTLQNVTPHRSAERSGPHTGQQRSGPHTGQQRSGPHTDEATRDERHMVIVNVSPMEYGHCLLVPQIDSHRPQVLTQTGIQVAIETMLLSGHRGLRMGFNSLCAFASVNHLHFHLYYLEQELIVDYHPVRHLGGRYFEFTGLPCPGFALQLYGTTVSEMASYRSSKTSWPAIDHQRHHGQL</sequence>
<dbReference type="GO" id="GO:0016787">
    <property type="term" value="F:hydrolase activity"/>
    <property type="evidence" value="ECO:0007669"/>
    <property type="project" value="UniProtKB-KW"/>
</dbReference>
<evidence type="ECO:0000259" key="2">
    <source>
        <dbReference type="Pfam" id="PF26217"/>
    </source>
</evidence>
<dbReference type="GO" id="GO:0005085">
    <property type="term" value="F:guanyl-nucleotide exchange factor activity"/>
    <property type="evidence" value="ECO:0007669"/>
    <property type="project" value="UniProtKB-KW"/>
</dbReference>
<dbReference type="InterPro" id="IPR036265">
    <property type="entry name" value="HIT-like_sf"/>
</dbReference>
<gene>
    <name evidence="3" type="ORF">CUNI_LOCUS18391</name>
</gene>
<dbReference type="EMBL" id="CAJHNH020005678">
    <property type="protein sequence ID" value="CAG5132833.1"/>
    <property type="molecule type" value="Genomic_DNA"/>
</dbReference>
<accession>A0A8S3ZTU4</accession>
<evidence type="ECO:0000256" key="1">
    <source>
        <dbReference type="SAM" id="MobiDB-lite"/>
    </source>
</evidence>
<evidence type="ECO:0000313" key="3">
    <source>
        <dbReference type="EMBL" id="CAG5132833.1"/>
    </source>
</evidence>
<name>A0A8S3ZTU4_9EUPU</name>
<proteinExistence type="predicted"/>
<dbReference type="AlphaFoldDB" id="A0A8S3ZTU4"/>
<dbReference type="GO" id="GO:0005737">
    <property type="term" value="C:cytoplasm"/>
    <property type="evidence" value="ECO:0007669"/>
    <property type="project" value="UniProtKB-SubCell"/>
</dbReference>
<feature type="non-terminal residue" evidence="3">
    <location>
        <position position="1"/>
    </location>
</feature>
<dbReference type="SUPFAM" id="SSF54197">
    <property type="entry name" value="HIT-like"/>
    <property type="match status" value="1"/>
</dbReference>
<feature type="domain" description="GDPGP1-like N-terminal" evidence="2">
    <location>
        <begin position="113"/>
        <end position="192"/>
    </location>
</feature>
<keyword evidence="4" id="KW-1185">Reference proteome</keyword>
<dbReference type="PANTHER" id="PTHR20884:SF8">
    <property type="entry name" value="GDP-D-GLUCOSE PHOSPHORYLASE 1"/>
    <property type="match status" value="1"/>
</dbReference>